<accession>A0A0P6XKM3</accession>
<dbReference type="InterPro" id="IPR013856">
    <property type="entry name" value="Peptidase_M4_domain"/>
</dbReference>
<reference evidence="13 14" key="1">
    <citation type="submission" date="2015-07" db="EMBL/GenBank/DDBJ databases">
        <title>Genome sequence of Ornatilinea apprima DSM 23815.</title>
        <authorList>
            <person name="Hemp J."/>
            <person name="Ward L.M."/>
            <person name="Pace L.A."/>
            <person name="Fischer W.W."/>
        </authorList>
    </citation>
    <scope>NUCLEOTIDE SEQUENCE [LARGE SCALE GENOMIC DNA]</scope>
    <source>
        <strain evidence="13 14">P3M-1</strain>
    </source>
</reference>
<dbReference type="Pfam" id="PF01447">
    <property type="entry name" value="Peptidase_M4"/>
    <property type="match status" value="1"/>
</dbReference>
<dbReference type="InterPro" id="IPR011096">
    <property type="entry name" value="FTP_domain"/>
</dbReference>
<evidence type="ECO:0000256" key="2">
    <source>
        <dbReference type="ARBA" id="ARBA00022670"/>
    </source>
</evidence>
<sequence>MLRIVSGIVLAGSFLLSAADVQAAPGAQEPPPPQPQAFDQEKLEISLHEQTGKVRFLAASPEEPILVDAVSASGGEITAEDAARAFLGEHGDLFGLRDAFGELNLMAEVSDETQRSFERFQQVYQGVPVLGGELMVQLDEGKNIVSVNGEILPDLGDEILEQQIAPETAVESALNLVAKTYELDITSLVPSEPVLWIFSPKLFASMDGPTQLVWRVDVTTNEEASQVKEMVLIGAQRGEVVLNFNQQPDAKVIKVYDAQHTTTLEKSTACTKSNCSDGDADEQAAWRFANQTYDFYKNYHNRDSYNNAGATIKNTVHYGTNYENAFWNGQYMVFGDNMVADDVYAHEFTHAVTENSSQLFYYAQSGAVNEAFSDLWGEFMDQTNGMGSDASDARWLIGEDLSMGTLRSMANPTIYGDPDKMTSSYYYLGLTDNAGVHWNAGVGNKAVYLLTDGGSFNGYTVTGLGIGKVAAIYYDVQTKYLVSGSDYQDLGDALYFACRNMIGRTPYNSTVITNSDCQQVYNATHAVEMHKPARSDVADAPYCDNGVTTPVDVRFNETFDGGLTNWVATSSAWGWDSYISLWGRNAHSGLHYAYGDDAALGTNSALQMKNAITLPANAYLHFYHSYDLENGWDGGVVEYSTNGGVTWTDASSLFVNNGYTGYVNSMSRNGFTGSNYGYHASRLDLSSLAGQAVRFRWRLQTDTISNYRWGWWLDDVKIYTCTPPNVEVRINDLLRGSYIVPTDGRVTPRYWENGGTTGPGLQAGPVKVSSPTGEDFFASERVHFPGTDSSKWTAFNEVMGLPTERLSTEYYFTWYDNLTMYTWVLVGNPSTSQTAEVDIYIGGTLRGHYSIQPGQRVTPRYWENGGTTGPGLQAGPVRVVSTNGVKIFASERTHFTTPPWTGFNEVLGYPVEDLDSEYWFPWYDNDSMLTWVLVGNPDADRIALVDIYIGNELRGQYSINPGQKITPRYWANGGYTGPGLVAGPVRVVCTNGVNIFASERVHFPAGTWKDFNEVMGVPLKRVGTNYMFTWYDNKTMQASVMVTNTSAFETASVRISIAGVDKETFNLGPRQTVTKTYADVQNGPVKVVSTNLVPIITSERVKYKNSTAASYTGFNELMGFPESDLSDEYWFTWYDNSTMVNWVLVGK</sequence>
<dbReference type="RefSeq" id="WP_075064171.1">
    <property type="nucleotide sequence ID" value="NZ_LGCL01000040.1"/>
</dbReference>
<dbReference type="InterPro" id="IPR001570">
    <property type="entry name" value="Peptidase_M4_C_domain"/>
</dbReference>
<dbReference type="Pfam" id="PF02868">
    <property type="entry name" value="Peptidase_M4_C"/>
    <property type="match status" value="1"/>
</dbReference>
<evidence type="ECO:0000313" key="13">
    <source>
        <dbReference type="EMBL" id="KPL72102.1"/>
    </source>
</evidence>
<dbReference type="InterPro" id="IPR027268">
    <property type="entry name" value="Peptidase_M4/M1_CTD_sf"/>
</dbReference>
<dbReference type="Gene3D" id="3.10.170.10">
    <property type="match status" value="1"/>
</dbReference>
<keyword evidence="4 9" id="KW-0732">Signal</keyword>
<evidence type="ECO:0008006" key="15">
    <source>
        <dbReference type="Google" id="ProtNLM"/>
    </source>
</evidence>
<dbReference type="PANTHER" id="PTHR33794:SF1">
    <property type="entry name" value="BACILLOLYSIN"/>
    <property type="match status" value="1"/>
</dbReference>
<feature type="domain" description="Peptidase M4 C-terminal" evidence="11">
    <location>
        <begin position="357"/>
        <end position="514"/>
    </location>
</feature>
<organism evidence="13 14">
    <name type="scientific">Ornatilinea apprima</name>
    <dbReference type="NCBI Taxonomy" id="1134406"/>
    <lineage>
        <taxon>Bacteria</taxon>
        <taxon>Bacillati</taxon>
        <taxon>Chloroflexota</taxon>
        <taxon>Anaerolineae</taxon>
        <taxon>Anaerolineales</taxon>
        <taxon>Anaerolineaceae</taxon>
        <taxon>Ornatilinea</taxon>
    </lineage>
</organism>
<proteinExistence type="inferred from homology"/>
<dbReference type="Gene3D" id="1.10.390.10">
    <property type="entry name" value="Neutral Protease Domain 2"/>
    <property type="match status" value="1"/>
</dbReference>
<dbReference type="PRINTS" id="PR00730">
    <property type="entry name" value="THERMOLYSIN"/>
</dbReference>
<evidence type="ECO:0000259" key="11">
    <source>
        <dbReference type="Pfam" id="PF02868"/>
    </source>
</evidence>
<dbReference type="InterPro" id="IPR050728">
    <property type="entry name" value="Zinc_Metalloprotease_M4"/>
</dbReference>
<feature type="active site" evidence="8">
    <location>
        <position position="347"/>
    </location>
</feature>
<evidence type="ECO:0000256" key="6">
    <source>
        <dbReference type="ARBA" id="ARBA00022833"/>
    </source>
</evidence>
<comment type="similarity">
    <text evidence="1">Belongs to the peptidase M4 family.</text>
</comment>
<dbReference type="GO" id="GO:0046872">
    <property type="term" value="F:metal ion binding"/>
    <property type="evidence" value="ECO:0007669"/>
    <property type="project" value="UniProtKB-KW"/>
</dbReference>
<evidence type="ECO:0000256" key="3">
    <source>
        <dbReference type="ARBA" id="ARBA00022723"/>
    </source>
</evidence>
<evidence type="ECO:0000256" key="1">
    <source>
        <dbReference type="ARBA" id="ARBA00009388"/>
    </source>
</evidence>
<dbReference type="GO" id="GO:0004222">
    <property type="term" value="F:metalloendopeptidase activity"/>
    <property type="evidence" value="ECO:0007669"/>
    <property type="project" value="InterPro"/>
</dbReference>
<evidence type="ECO:0000256" key="8">
    <source>
        <dbReference type="PIRSR" id="PIRSR623612-1"/>
    </source>
</evidence>
<evidence type="ECO:0000256" key="5">
    <source>
        <dbReference type="ARBA" id="ARBA00022801"/>
    </source>
</evidence>
<evidence type="ECO:0000256" key="7">
    <source>
        <dbReference type="ARBA" id="ARBA00023049"/>
    </source>
</evidence>
<dbReference type="Pfam" id="PF07504">
    <property type="entry name" value="FTP"/>
    <property type="match status" value="1"/>
</dbReference>
<comment type="caution">
    <text evidence="13">The sequence shown here is derived from an EMBL/GenBank/DDBJ whole genome shotgun (WGS) entry which is preliminary data.</text>
</comment>
<keyword evidence="2" id="KW-0645">Protease</keyword>
<gene>
    <name evidence="13" type="ORF">ADN00_16670</name>
</gene>
<dbReference type="Pfam" id="PF20773">
    <property type="entry name" value="InhA-like_MAM"/>
    <property type="match status" value="1"/>
</dbReference>
<dbReference type="SUPFAM" id="SSF55486">
    <property type="entry name" value="Metalloproteases ('zincins'), catalytic domain"/>
    <property type="match status" value="1"/>
</dbReference>
<dbReference type="AlphaFoldDB" id="A0A0P6XKM3"/>
<evidence type="ECO:0000256" key="4">
    <source>
        <dbReference type="ARBA" id="ARBA00022729"/>
    </source>
</evidence>
<feature type="chain" id="PRO_5006133107" description="Bacillolysin" evidence="9">
    <location>
        <begin position="24"/>
        <end position="1147"/>
    </location>
</feature>
<evidence type="ECO:0000259" key="12">
    <source>
        <dbReference type="Pfam" id="PF07504"/>
    </source>
</evidence>
<feature type="domain" description="Peptidase M4" evidence="10">
    <location>
        <begin position="249"/>
        <end position="354"/>
    </location>
</feature>
<evidence type="ECO:0000313" key="14">
    <source>
        <dbReference type="Proteomes" id="UP000050417"/>
    </source>
</evidence>
<dbReference type="InterPro" id="IPR023612">
    <property type="entry name" value="Peptidase_M4"/>
</dbReference>
<dbReference type="STRING" id="1134406.ADN00_16670"/>
<dbReference type="OrthoDB" id="291295at2"/>
<evidence type="ECO:0000256" key="9">
    <source>
        <dbReference type="SAM" id="SignalP"/>
    </source>
</evidence>
<keyword evidence="3" id="KW-0479">Metal-binding</keyword>
<feature type="signal peptide" evidence="9">
    <location>
        <begin position="1"/>
        <end position="23"/>
    </location>
</feature>
<keyword evidence="7" id="KW-0482">Metalloprotease</keyword>
<dbReference type="PATRIC" id="fig|1134406.4.peg.3778"/>
<keyword evidence="14" id="KW-1185">Reference proteome</keyword>
<dbReference type="CDD" id="cd09597">
    <property type="entry name" value="M4_TLP"/>
    <property type="match status" value="1"/>
</dbReference>
<name>A0A0P6XKM3_9CHLR</name>
<dbReference type="Gene3D" id="2.60.120.260">
    <property type="entry name" value="Galactose-binding domain-like"/>
    <property type="match status" value="1"/>
</dbReference>
<keyword evidence="5" id="KW-0378">Hydrolase</keyword>
<protein>
    <recommendedName>
        <fullName evidence="15">Bacillolysin</fullName>
    </recommendedName>
</protein>
<dbReference type="EMBL" id="LGCL01000040">
    <property type="protein sequence ID" value="KPL72102.1"/>
    <property type="molecule type" value="Genomic_DNA"/>
</dbReference>
<dbReference type="GO" id="GO:0006508">
    <property type="term" value="P:proteolysis"/>
    <property type="evidence" value="ECO:0007669"/>
    <property type="project" value="UniProtKB-KW"/>
</dbReference>
<dbReference type="PANTHER" id="PTHR33794">
    <property type="entry name" value="BACILLOLYSIN"/>
    <property type="match status" value="1"/>
</dbReference>
<feature type="active site" description="Proton donor" evidence="8">
    <location>
        <position position="437"/>
    </location>
</feature>
<dbReference type="Gene3D" id="3.10.450.490">
    <property type="match status" value="1"/>
</dbReference>
<dbReference type="Proteomes" id="UP000050417">
    <property type="component" value="Unassembled WGS sequence"/>
</dbReference>
<evidence type="ECO:0000259" key="10">
    <source>
        <dbReference type="Pfam" id="PF01447"/>
    </source>
</evidence>
<keyword evidence="6" id="KW-0862">Zinc</keyword>
<feature type="domain" description="FTP" evidence="12">
    <location>
        <begin position="102"/>
        <end position="150"/>
    </location>
</feature>